<dbReference type="CDD" id="cd19542">
    <property type="entry name" value="CT_NRPS-like"/>
    <property type="match status" value="1"/>
</dbReference>
<dbReference type="GO" id="GO:0043041">
    <property type="term" value="P:amino acid activation for nonribosomal peptide biosynthetic process"/>
    <property type="evidence" value="ECO:0007669"/>
    <property type="project" value="TreeGrafter"/>
</dbReference>
<dbReference type="GO" id="GO:0005737">
    <property type="term" value="C:cytoplasm"/>
    <property type="evidence" value="ECO:0007669"/>
    <property type="project" value="TreeGrafter"/>
</dbReference>
<accession>A0A0N0NJ29</accession>
<dbReference type="GO" id="GO:0010106">
    <property type="term" value="P:cellular response to iron ion starvation"/>
    <property type="evidence" value="ECO:0007669"/>
    <property type="project" value="UniProtKB-ARBA"/>
</dbReference>
<dbReference type="InterPro" id="IPR000873">
    <property type="entry name" value="AMP-dep_synth/lig_dom"/>
</dbReference>
<comment type="similarity">
    <text evidence="5">Belongs to the NRP synthetase family.</text>
</comment>
<evidence type="ECO:0000256" key="7">
    <source>
        <dbReference type="ARBA" id="ARBA00078302"/>
    </source>
</evidence>
<dbReference type="GO" id="GO:0031169">
    <property type="term" value="P:ferrichrome biosynthetic process"/>
    <property type="evidence" value="ECO:0007669"/>
    <property type="project" value="UniProtKB-ARBA"/>
</dbReference>
<dbReference type="InterPro" id="IPR023213">
    <property type="entry name" value="CAT-like_dom_sf"/>
</dbReference>
<dbReference type="SUPFAM" id="SSF56801">
    <property type="entry name" value="Acetyl-CoA synthetase-like"/>
    <property type="match status" value="3"/>
</dbReference>
<evidence type="ECO:0000256" key="2">
    <source>
        <dbReference type="ARBA" id="ARBA00022450"/>
    </source>
</evidence>
<dbReference type="Pfam" id="PF00668">
    <property type="entry name" value="Condensation"/>
    <property type="match status" value="4"/>
</dbReference>
<dbReference type="InterPro" id="IPR001242">
    <property type="entry name" value="Condensation_dom"/>
</dbReference>
<dbReference type="InterPro" id="IPR010071">
    <property type="entry name" value="AA_adenyl_dom"/>
</dbReference>
<dbReference type="InterPro" id="IPR042099">
    <property type="entry name" value="ANL_N_sf"/>
</dbReference>
<dbReference type="Proteomes" id="UP000038010">
    <property type="component" value="Unassembled WGS sequence"/>
</dbReference>
<dbReference type="Gene3D" id="3.30.300.30">
    <property type="match status" value="3"/>
</dbReference>
<comment type="pathway">
    <text evidence="1">Siderophore biosynthesis.</text>
</comment>
<dbReference type="InterPro" id="IPR020806">
    <property type="entry name" value="PKS_PP-bd"/>
</dbReference>
<dbReference type="InterPro" id="IPR009081">
    <property type="entry name" value="PP-bd_ACP"/>
</dbReference>
<dbReference type="NCBIfam" id="NF003417">
    <property type="entry name" value="PRK04813.1"/>
    <property type="match status" value="4"/>
</dbReference>
<dbReference type="Pfam" id="PF00501">
    <property type="entry name" value="AMP-binding"/>
    <property type="match status" value="4"/>
</dbReference>
<protein>
    <recommendedName>
        <fullName evidence="6">Nonribosomal peptide synthetase sidC</fullName>
    </recommendedName>
    <alternativeName>
        <fullName evidence="7">Siderophore peptide synthetase C</fullName>
    </alternativeName>
</protein>
<dbReference type="CDD" id="cd05930">
    <property type="entry name" value="A_NRPS"/>
    <property type="match status" value="1"/>
</dbReference>
<evidence type="ECO:0000256" key="6">
    <source>
        <dbReference type="ARBA" id="ARBA00067294"/>
    </source>
</evidence>
<dbReference type="STRING" id="1664694.A0A0N0NJ29"/>
<dbReference type="FunFam" id="3.40.50.12780:FF:000024">
    <property type="entry name" value="Nonribosomal siderophore peptide synthase SidC"/>
    <property type="match status" value="1"/>
</dbReference>
<dbReference type="Gene3D" id="3.30.559.10">
    <property type="entry name" value="Chloramphenicol acetyltransferase-like domain"/>
    <property type="match status" value="4"/>
</dbReference>
<dbReference type="FunFam" id="3.30.300.30:FF:000033">
    <property type="entry name" value="Nonribosomal siderophore peptide synthase SidC"/>
    <property type="match status" value="1"/>
</dbReference>
<dbReference type="FunFam" id="3.40.50.980:FF:000001">
    <property type="entry name" value="Non-ribosomal peptide synthetase"/>
    <property type="match status" value="1"/>
</dbReference>
<dbReference type="Gene3D" id="1.10.1200.10">
    <property type="entry name" value="ACP-like"/>
    <property type="match status" value="4"/>
</dbReference>
<sequence length="3659" mass="404564">MATTNGFAAQGLAVLNAHRRILPGPQLLHELIAQNNGEDPAIEFLLAKDVLCRLSYRDFRTLSRQLTQQILEVLGPDSGPSVVPVVIPQSPELYLAWRGVLQAGHCICPVSADVPPERLKFILTDVGAQLIIHDASSSQLVDCVKGGVKSLAISLESLRTGHSSQERDSSDGVPNRVIEPGSPAYIMYTSGSTGLPKGVPVSHMSATQSILAHDEHIPTFKRFLQFASPTFDVSIFEIFFPFFRGATLVSRVRETMLGDLPGTINVLKADAAELTPTVASTLLRTRSATPKLKMLLTIGEMLNTQVIQEFGGDKNKASILYAMYGPTEAAIHCTIAPRLSSAASVRQIGQPLSTVSAFVLKKDSGANTFHIARRDEEGELAIAGQLADGYLNRDEQTREAFIDLPGHGRVYRTGDQAVCRSQDELEILGRIAGGQVKLRGQRVELGEIEEVASRASGVAQAIASVVEESLILSCYAEQDIKADSISDICKAWLPPFMRPTEIVLHHSPLPTLPSGKVDRKGIADGLLRRSPEHNTGDMTFESETEATIAQVVSRYLRRNVGRDDDLWRCGLDSLRAIRIASELRGRFPPIGVAIVLRCASVKEIADVLCSGSTDTQNGYHDRLIEDSDAWKGIQQGALEDLSQEDSRGVEFVSPCTPMQLGMLAETVLKPDLNFNRIQLQLRAGTDFRQLQHAFQKLAQARSILRSGFLSTHDERMPFVQVRWTTLEAHELNLARPFQILPDTAGNKSGANVLIHHALYDGWSWDLLINDLNRLLNHEQLRTRTPFEAVSRSLRHRLPKALGNASLEYWRDLLTDTSTAPFPSLVASTPSSPAHHTIQRSLDVKANDLRKLSTDLRITRQAILQASWAILLSCYADSEDIVFGTVISGRHAGIPGIEETIGPCLATIPTRLDLSKVATVTDLLNYVQRQNLESLDCYDTPLRDIQKQSGLDPAQRLFDTLVVWQEQADVEPRANQLVWTSDGEDCLDYAVVLEVEVLDEACNLKLTYDNGLVPQEQAVVLTEQLNAIMSRMLSQPSCLLQDLWSVHADQVLSLVNPTFQAYTGGVDLVQPLETMANDYPERVALRFVSDFDPMSRRLTATEVTYSDLVQKASNVATQLVRSCSIAEDDLVCIIAHKSIELYVAILAAVCAGAGYMCVNPETPRTRMQQILDQAKPAVVLTGQHISVEGLDCRQLEIMTLVKQHPKGHPEAEVRPHGDALAYAVFTSGTTGVPKGILMTRRNLMSHINHLRSVYPHESHTDSLLQACSPAFDVSVFEIFWTWHMGMTLVAASNDVLFRDLQRFIDAAGVTHLSMTPTVAALVDSDKVPKLKMLVTAGEPMNSKVFSQWAGRGLYQGYGPSETTNICNVRPEVAQGDAPNNVGVAFSNTSMFVCRRLAHDRASTDVPLILSDFKPVPRGATGEIWIGGDQVGRGYIDPVLTAHSFLMHPDYGWLYRSGDIGRVLADDTFVILGREDDQAKLRGQRIELGEINTTLLQVEGVVDALTIIHKAQDGERLVTFVAHNDRNGFKKSHSAARHLFDVLSDRLPAYMIPDIIMPMRALLLTAQGKVDKKRMVSGFEGLSKSEQDQHRRDSSGTTDTEPLTSQDRSIAHALAVTLKISPESIRRETSFYSLGLDSLSVIRFGKNLRAEGLPMLDVSTILKNSSIKKLSRVTSQTHHKQSSSGHVGWKHLAQVESVKQLREQLSDNGCTIEKVLPCTSLQVSMLSASSNGTNTSYRNRLTFKIKGDLAKVKSAWLHVMQRQQLLRTVFVEQDDPGMPYLQVVLKDVPLQLMDQEQDRNVPLSPTETWSHMQVGRLNEANIMTLDVHHALYDAEGMKVLLREVEACYNSQELEPVVHFDLYLQHVESVDTSAAAAFWRPRLNGIQPTRLADLLMPSARAAARNGGFAGRQSSVRLAELKEQTRKQSVTILAYLQAAVAQMLKQYSQTDDVTFGNVHSGRSIPVDGVDRIAGPCFNTLPIHARDLRNSTNGALLRMLHQENVEMMQFQTTSLRALQREYSSDGRPLFDFLLLFQQSQLELDDRIWELSEEQGDMDFPFILEVVTPETSGTLCLSLHSTVVGDAVLVEMLSTLDGLLTHCVRYPEALIQSNSEARWFIRRRDEISEKRGAIPSTSAANSHPTLSDIQQQVGELMLTLARNPAQDVQELSPATTIFKLGLDSISAVQLASKLRSAGYGITSSDILEFPSLGEIASFCINTPSRGASESEVEQISLADFSEKHTAMVSDRCKDQTSKISAVRPCTPLQCGMLSQYIQSSGRLYYNTMKFRMDSDVSLSDMRSAWEAATNEHEVLRSGFVECDDPICGYLMVTYEHFQPQIVVKANDDANANMVDSQGDLSMPPWRVSLDEDSRTVELSMLHALYDAKSLDHILTSVVRAYLGRSSEPVVAVGSIDAVLPLFLESSKSPAAAAFWKRSENAIEPTKFPDLNIHKQLDNHFEVIEDRLPKSLTDVNEACAGLECTLQVVCQAAWSRLLSEYTGQDRVTFGLLLSGRDFGDERDDIVFPCINTLPCTVEKSPDRQQMIRNLASTTSGLLRNQRTPLSSIKRWQDVDGEAFDALLVVQKYESQQPSNVPWQVIEEQANAEYSVSIEIIPDESLNVLSLRLTAAQRVLPEEASSTLLKEFEQELLSVLGLAAGHEEHHAVLQAKEDLLKTNITFLHQFVEESARKHPDSPALEFVTAFDETSPIKNTWSYAHLNSEGNRVANALLKNGAATGDLVATCFDKCPEASFAILGVLKAGCAYVAIDPSAPADRKHFILEDSGCKIVLTTANLAPDFEKAGVSCILADDAAMLQMMSSQSPILTRPLHSQDTCYCLYTSGTTGTPKGCLISHQSAVQAMLSFQRIFKGHWTAESRWLQFASFHFDVSVLEQYWSWSVGIIMVTAPRDLILEDLPGFLRRAEITHLDLTPSLARLISPEEQDIIDTWGDAGCLYNFYGPSEVTIGCTVHPRVKKGTKPTNIGWLWDNVGARVLKPDSQDPVLRGAVGELCLTGVLVGKGYLNRPDLTRSKFAILRDGTRAYRTGDLVRLLHDDSFEFLGRIDDQVKLRGQRLEIGEINQVVKASSLRIQEVATMVLKHPKQAKEQLITFFSTNRPKRGTSATVIADDGAAALATTIRKHCSSKLPAYMVPSSLLRVSNIPLSANNKIEMKMLKALYESLDDGTMQQQSMAQAQLSGSDHATFQIVAVVIERRLRLEPSSVKPSSRLFELGLDSISAIGLSRALKDEGFEHCSIQAVMRSSLVADLVHVLNVGGESDAEKTRLTEAKNAIARFARTHRQTVIDSLHVDAVAIEDISPCTPLQEGMISRVVNSSSRDTTYFNECVMNLQHNVSVERLEAAWRAVEAAFSILRTYFVPTKDGYAQVVLKRGSKPQYSPTGALSDERLGWISGAKRFGPFRPWTLEHREQDRRRSMAFEIFHGLYDGISLDLLLEQVVRIYETQSATKCQKSKFYELLPYGPLSISTSSESFWRQTLQSTSMLGLSELDAEDRQSTTVTFSSNARLGDIGTLCKTLDVTSPAVFHAAWLLCLQARYATNPTIGVVVSGRSIAHADAETAIGPMFNTIPSSVEVSATAATTNDLIKACHKFNMDVLPYQHTSLRQIAKWMGLNTKGIFDSLFVFLRERDEAYQTICGNWYHPPLSPTTR</sequence>
<dbReference type="GO" id="GO:0016874">
    <property type="term" value="F:ligase activity"/>
    <property type="evidence" value="ECO:0007669"/>
    <property type="project" value="UniProtKB-KW"/>
</dbReference>
<dbReference type="SMART" id="SM00823">
    <property type="entry name" value="PKS_PP"/>
    <property type="match status" value="4"/>
</dbReference>
<dbReference type="SUPFAM" id="SSF52777">
    <property type="entry name" value="CoA-dependent acyltransferases"/>
    <property type="match status" value="8"/>
</dbReference>
<evidence type="ECO:0000256" key="3">
    <source>
        <dbReference type="ARBA" id="ARBA00022553"/>
    </source>
</evidence>
<evidence type="ECO:0000256" key="1">
    <source>
        <dbReference type="ARBA" id="ARBA00004924"/>
    </source>
</evidence>
<dbReference type="EMBL" id="LFJN01000033">
    <property type="protein sequence ID" value="KPI36129.1"/>
    <property type="molecule type" value="Genomic_DNA"/>
</dbReference>
<evidence type="ECO:0000256" key="4">
    <source>
        <dbReference type="ARBA" id="ARBA00022598"/>
    </source>
</evidence>
<name>A0A0N0NJ29_9EURO</name>
<dbReference type="OrthoDB" id="416786at2759"/>
<dbReference type="InterPro" id="IPR020845">
    <property type="entry name" value="AMP-binding_CS"/>
</dbReference>
<dbReference type="Pfam" id="PF00550">
    <property type="entry name" value="PP-binding"/>
    <property type="match status" value="4"/>
</dbReference>
<dbReference type="SUPFAM" id="SSF47336">
    <property type="entry name" value="ACP-like"/>
    <property type="match status" value="4"/>
</dbReference>
<dbReference type="GeneID" id="28741344"/>
<feature type="compositionally biased region" description="Polar residues" evidence="8">
    <location>
        <begin position="1593"/>
        <end position="1604"/>
    </location>
</feature>
<organism evidence="10 11">
    <name type="scientific">Cyphellophora attinorum</name>
    <dbReference type="NCBI Taxonomy" id="1664694"/>
    <lineage>
        <taxon>Eukaryota</taxon>
        <taxon>Fungi</taxon>
        <taxon>Dikarya</taxon>
        <taxon>Ascomycota</taxon>
        <taxon>Pezizomycotina</taxon>
        <taxon>Eurotiomycetes</taxon>
        <taxon>Chaetothyriomycetidae</taxon>
        <taxon>Chaetothyriales</taxon>
        <taxon>Cyphellophoraceae</taxon>
        <taxon>Cyphellophora</taxon>
    </lineage>
</organism>
<dbReference type="PANTHER" id="PTHR45527:SF1">
    <property type="entry name" value="FATTY ACID SYNTHASE"/>
    <property type="match status" value="1"/>
</dbReference>
<evidence type="ECO:0000259" key="9">
    <source>
        <dbReference type="PROSITE" id="PS50075"/>
    </source>
</evidence>
<dbReference type="Gene3D" id="3.40.50.12780">
    <property type="entry name" value="N-terminal domain of ligase-like"/>
    <property type="match status" value="3"/>
</dbReference>
<dbReference type="InterPro" id="IPR045851">
    <property type="entry name" value="AMP-bd_C_sf"/>
</dbReference>
<evidence type="ECO:0000256" key="8">
    <source>
        <dbReference type="SAM" id="MobiDB-lite"/>
    </source>
</evidence>
<proteinExistence type="inferred from homology"/>
<dbReference type="CDD" id="cd05918">
    <property type="entry name" value="A_NRPS_SidN3_like"/>
    <property type="match status" value="1"/>
</dbReference>
<dbReference type="PANTHER" id="PTHR45527">
    <property type="entry name" value="NONRIBOSOMAL PEPTIDE SYNTHETASE"/>
    <property type="match status" value="1"/>
</dbReference>
<dbReference type="InterPro" id="IPR036736">
    <property type="entry name" value="ACP-like_sf"/>
</dbReference>
<dbReference type="NCBIfam" id="TIGR01733">
    <property type="entry name" value="AA-adenyl-dom"/>
    <property type="match status" value="1"/>
</dbReference>
<dbReference type="PROSITE" id="PS00455">
    <property type="entry name" value="AMP_BINDING"/>
    <property type="match status" value="1"/>
</dbReference>
<dbReference type="Gene3D" id="3.30.559.30">
    <property type="entry name" value="Nonribosomal peptide synthetase, condensation domain"/>
    <property type="match status" value="4"/>
</dbReference>
<evidence type="ECO:0000256" key="5">
    <source>
        <dbReference type="ARBA" id="ARBA00029454"/>
    </source>
</evidence>
<dbReference type="RefSeq" id="XP_017996092.1">
    <property type="nucleotide sequence ID" value="XM_018149464.1"/>
</dbReference>
<reference evidence="10 11" key="1">
    <citation type="submission" date="2015-06" db="EMBL/GenBank/DDBJ databases">
        <title>Draft genome of the ant-associated black yeast Phialophora attae CBS 131958.</title>
        <authorList>
            <person name="Moreno L.F."/>
            <person name="Stielow B.J."/>
            <person name="de Hoog S."/>
            <person name="Vicente V.A."/>
            <person name="Weiss V.A."/>
            <person name="de Vries M."/>
            <person name="Cruz L.M."/>
            <person name="Souza E.M."/>
        </authorList>
    </citation>
    <scope>NUCLEOTIDE SEQUENCE [LARGE SCALE GENOMIC DNA]</scope>
    <source>
        <strain evidence="10 11">CBS 131958</strain>
    </source>
</reference>
<keyword evidence="3" id="KW-0597">Phosphoprotein</keyword>
<comment type="caution">
    <text evidence="10">The sequence shown here is derived from an EMBL/GenBank/DDBJ whole genome shotgun (WGS) entry which is preliminary data.</text>
</comment>
<keyword evidence="4" id="KW-0436">Ligase</keyword>
<keyword evidence="2" id="KW-0596">Phosphopantetheine</keyword>
<feature type="compositionally biased region" description="Basic and acidic residues" evidence="8">
    <location>
        <begin position="1581"/>
        <end position="1592"/>
    </location>
</feature>
<keyword evidence="11" id="KW-1185">Reference proteome</keyword>
<feature type="region of interest" description="Disordered" evidence="8">
    <location>
        <begin position="1576"/>
        <end position="1604"/>
    </location>
</feature>
<dbReference type="PROSITE" id="PS00012">
    <property type="entry name" value="PHOSPHOPANTETHEINE"/>
    <property type="match status" value="3"/>
</dbReference>
<evidence type="ECO:0000313" key="10">
    <source>
        <dbReference type="EMBL" id="KPI36129.1"/>
    </source>
</evidence>
<dbReference type="FunFam" id="3.30.300.30:FF:000015">
    <property type="entry name" value="Nonribosomal peptide synthase SidD"/>
    <property type="match status" value="1"/>
</dbReference>
<evidence type="ECO:0000313" key="11">
    <source>
        <dbReference type="Proteomes" id="UP000038010"/>
    </source>
</evidence>
<dbReference type="VEuPathDB" id="FungiDB:AB675_8970"/>
<dbReference type="GO" id="GO:0031177">
    <property type="term" value="F:phosphopantetheine binding"/>
    <property type="evidence" value="ECO:0007669"/>
    <property type="project" value="InterPro"/>
</dbReference>
<feature type="domain" description="Carrier" evidence="9">
    <location>
        <begin position="3194"/>
        <end position="3268"/>
    </location>
</feature>
<dbReference type="PROSITE" id="PS50075">
    <property type="entry name" value="CARRIER"/>
    <property type="match status" value="2"/>
</dbReference>
<dbReference type="InterPro" id="IPR006162">
    <property type="entry name" value="Ppantetheine_attach_site"/>
</dbReference>
<feature type="domain" description="Carrier" evidence="9">
    <location>
        <begin position="2141"/>
        <end position="2217"/>
    </location>
</feature>
<gene>
    <name evidence="10" type="ORF">AB675_8970</name>
</gene>